<dbReference type="AlphaFoldDB" id="A0A140DY59"/>
<dbReference type="GO" id="GO:0000287">
    <property type="term" value="F:magnesium ion binding"/>
    <property type="evidence" value="ECO:0007669"/>
    <property type="project" value="TreeGrafter"/>
</dbReference>
<dbReference type="PATRIC" id="fig|1702221.3.peg.2385"/>
<dbReference type="SFLD" id="SFLDG01140">
    <property type="entry name" value="C2.B:_Phosphomannomutase_and_P"/>
    <property type="match status" value="1"/>
</dbReference>
<dbReference type="GO" id="GO:0005829">
    <property type="term" value="C:cytosol"/>
    <property type="evidence" value="ECO:0007669"/>
    <property type="project" value="TreeGrafter"/>
</dbReference>
<dbReference type="PANTHER" id="PTHR10000:SF8">
    <property type="entry name" value="HAD SUPERFAMILY HYDROLASE-LIKE, TYPE 3"/>
    <property type="match status" value="1"/>
</dbReference>
<dbReference type="CDD" id="cd07516">
    <property type="entry name" value="HAD_Pase"/>
    <property type="match status" value="1"/>
</dbReference>
<dbReference type="PANTHER" id="PTHR10000">
    <property type="entry name" value="PHOSPHOSERINE PHOSPHATASE"/>
    <property type="match status" value="1"/>
</dbReference>
<dbReference type="InterPro" id="IPR000150">
    <property type="entry name" value="Cof"/>
</dbReference>
<keyword evidence="2" id="KW-1185">Reference proteome</keyword>
<dbReference type="Proteomes" id="UP000069771">
    <property type="component" value="Chromosome"/>
</dbReference>
<protein>
    <submittedName>
        <fullName evidence="1">Cof-like hydrolase</fullName>
    </submittedName>
</protein>
<evidence type="ECO:0000313" key="1">
    <source>
        <dbReference type="EMBL" id="AMK55586.1"/>
    </source>
</evidence>
<dbReference type="Pfam" id="PF08282">
    <property type="entry name" value="Hydrolase_3"/>
    <property type="match status" value="1"/>
</dbReference>
<dbReference type="InterPro" id="IPR036412">
    <property type="entry name" value="HAD-like_sf"/>
</dbReference>
<evidence type="ECO:0000313" key="2">
    <source>
        <dbReference type="Proteomes" id="UP000069771"/>
    </source>
</evidence>
<proteinExistence type="predicted"/>
<dbReference type="STRING" id="1702221.AALO17_24520"/>
<dbReference type="SUPFAM" id="SSF56784">
    <property type="entry name" value="HAD-like"/>
    <property type="match status" value="1"/>
</dbReference>
<dbReference type="OrthoDB" id="9810101at2"/>
<dbReference type="PROSITE" id="PS01229">
    <property type="entry name" value="COF_2"/>
    <property type="match status" value="1"/>
</dbReference>
<dbReference type="NCBIfam" id="TIGR01484">
    <property type="entry name" value="HAD-SF-IIB"/>
    <property type="match status" value="1"/>
</dbReference>
<dbReference type="RefSeq" id="WP_067559421.1">
    <property type="nucleotide sequence ID" value="NZ_CANASY010000011.1"/>
</dbReference>
<name>A0A140DY59_9FIRM</name>
<reference evidence="1 2" key="1">
    <citation type="journal article" date="2016" name="Gut Pathog.">
        <title>Whole genome sequencing of "Faecalibaculum rodentium" ALO17, isolated from C57BL/6J laboratory mouse feces.</title>
        <authorList>
            <person name="Lim S."/>
            <person name="Chang D.H."/>
            <person name="Ahn S."/>
            <person name="Kim B.C."/>
        </authorList>
    </citation>
    <scope>NUCLEOTIDE SEQUENCE [LARGE SCALE GENOMIC DNA]</scope>
    <source>
        <strain evidence="1 2">Alo17</strain>
    </source>
</reference>
<dbReference type="SFLD" id="SFLDS00003">
    <property type="entry name" value="Haloacid_Dehalogenase"/>
    <property type="match status" value="1"/>
</dbReference>
<dbReference type="GeneID" id="78478973"/>
<keyword evidence="1" id="KW-0378">Hydrolase</keyword>
<dbReference type="PRINTS" id="PR00119">
    <property type="entry name" value="CATATPASE"/>
</dbReference>
<dbReference type="Gene3D" id="3.30.1240.10">
    <property type="match status" value="1"/>
</dbReference>
<accession>A0A140DY59</accession>
<dbReference type="Gene3D" id="3.40.50.1000">
    <property type="entry name" value="HAD superfamily/HAD-like"/>
    <property type="match status" value="1"/>
</dbReference>
<dbReference type="NCBIfam" id="TIGR00099">
    <property type="entry name" value="Cof-subfamily"/>
    <property type="match status" value="1"/>
</dbReference>
<organism evidence="1 2">
    <name type="scientific">Faecalibaculum rodentium</name>
    <dbReference type="NCBI Taxonomy" id="1702221"/>
    <lineage>
        <taxon>Bacteria</taxon>
        <taxon>Bacillati</taxon>
        <taxon>Bacillota</taxon>
        <taxon>Erysipelotrichia</taxon>
        <taxon>Erysipelotrichales</taxon>
        <taxon>Erysipelotrichaceae</taxon>
        <taxon>Faecalibaculum</taxon>
    </lineage>
</organism>
<gene>
    <name evidence="1" type="ORF">AALO17_24520</name>
</gene>
<dbReference type="InterPro" id="IPR023214">
    <property type="entry name" value="HAD_sf"/>
</dbReference>
<sequence>MTVKVLAFDLDGTLLRKDQTVDPRTADAIHRAIDAGMHVVLATGRDRAGCEFVYKPLGLDKGENFLALVNGQILYDFANKEYDVDDVLTPEDSVKIQNTCRKYGVEGIFCCGYDFYSYLTTPGRVRKQLRRVISGEPDDYGLKAASDVRTFANLPSRGRVIDKDINKVCMIHSPKFFEKNLPKLREELKAYDLLMVGDNWLEIMPHGVSKASALRKVAEKVGCTMNEVMAFGDAENDIPMLKEAGIGVAMGNAMETAKEAASYVTDTNENNGIGKAIDLVLAGKEDLLRCKDAKAEKTAA</sequence>
<dbReference type="GO" id="GO:0016791">
    <property type="term" value="F:phosphatase activity"/>
    <property type="evidence" value="ECO:0007669"/>
    <property type="project" value="UniProtKB-ARBA"/>
</dbReference>
<dbReference type="EMBL" id="CP011391">
    <property type="protein sequence ID" value="AMK55586.1"/>
    <property type="molecule type" value="Genomic_DNA"/>
</dbReference>
<dbReference type="InterPro" id="IPR006379">
    <property type="entry name" value="HAD-SF_hydro_IIB"/>
</dbReference>
<dbReference type="KEGG" id="fro:AALO17_24520"/>